<name>A0AA86L553_9SPHN</name>
<sequence length="470" mass="47422">MTGSRLDRRRKAAALPLMALALGLGGPAPTAAQQAETPDPAPSLTPSSPAPSGPSVDFRLPPADDGRAAGVQGPSNNGLPPIAPGERVTPAPTPTPTPRPAPPRVAPTLPATGGAAAPETPRRTTPAEPRAAEVAPRAASSAPTGGQAPVPVPVAPTGDASPLPVGPEPTASTPAAEMPSPAADDAAPPALPSGSAPDTPLWAWLLAALAALVAGIWYWRRRPLPEGAAPFEAPETPAPPPAAPQTLASLPTPPPAPAPSPPVPATPDVAPPAPAAPPAPFQPGAPRPPSPLVTRPAAERRPVIGMTLEIHSIRAAPDQILFGFSLNLTNQGSVDAVGLMVRIALNQGSAMTEPVLARFFDGAGGSVLRDDMALAPGAGERLDGEVVLPRATIEPLPMAGKPMLVPVAAFDVTYHWDGAGDGFGQVAGSFVIGRETGPKESDRLAPLPLDRATYVVSQPGARATAMRRSL</sequence>
<dbReference type="AlphaFoldDB" id="A0AA86L553"/>
<proteinExistence type="predicted"/>
<keyword evidence="4" id="KW-1185">Reference proteome</keyword>
<feature type="chain" id="PRO_5041744678" evidence="2">
    <location>
        <begin position="33"/>
        <end position="470"/>
    </location>
</feature>
<evidence type="ECO:0000256" key="2">
    <source>
        <dbReference type="SAM" id="SignalP"/>
    </source>
</evidence>
<feature type="region of interest" description="Disordered" evidence="1">
    <location>
        <begin position="23"/>
        <end position="198"/>
    </location>
</feature>
<protein>
    <submittedName>
        <fullName evidence="3">Hypotheticall protein</fullName>
    </submittedName>
</protein>
<feature type="compositionally biased region" description="Low complexity" evidence="1">
    <location>
        <begin position="23"/>
        <end position="38"/>
    </location>
</feature>
<keyword evidence="2" id="KW-0732">Signal</keyword>
<evidence type="ECO:0000256" key="1">
    <source>
        <dbReference type="SAM" id="MobiDB-lite"/>
    </source>
</evidence>
<dbReference type="KEGG" id="sgi:SGRAN_3740"/>
<feature type="compositionally biased region" description="Pro residues" evidence="1">
    <location>
        <begin position="251"/>
        <end position="291"/>
    </location>
</feature>
<evidence type="ECO:0000313" key="3">
    <source>
        <dbReference type="EMBL" id="AMG76073.1"/>
    </source>
</evidence>
<organism evidence="3 4">
    <name type="scientific">Sphingopyxis granuli</name>
    <dbReference type="NCBI Taxonomy" id="267128"/>
    <lineage>
        <taxon>Bacteria</taxon>
        <taxon>Pseudomonadati</taxon>
        <taxon>Pseudomonadota</taxon>
        <taxon>Alphaproteobacteria</taxon>
        <taxon>Sphingomonadales</taxon>
        <taxon>Sphingomonadaceae</taxon>
        <taxon>Sphingopyxis</taxon>
    </lineage>
</organism>
<feature type="signal peptide" evidence="2">
    <location>
        <begin position="1"/>
        <end position="32"/>
    </location>
</feature>
<dbReference type="Proteomes" id="UP000058599">
    <property type="component" value="Chromosome"/>
</dbReference>
<accession>A0AA86L553</accession>
<feature type="compositionally biased region" description="Low complexity" evidence="1">
    <location>
        <begin position="174"/>
        <end position="198"/>
    </location>
</feature>
<evidence type="ECO:0000313" key="4">
    <source>
        <dbReference type="Proteomes" id="UP000058599"/>
    </source>
</evidence>
<feature type="compositionally biased region" description="Low complexity" evidence="1">
    <location>
        <begin position="106"/>
        <end position="149"/>
    </location>
</feature>
<feature type="compositionally biased region" description="Pro residues" evidence="1">
    <location>
        <begin position="39"/>
        <end position="52"/>
    </location>
</feature>
<dbReference type="EMBL" id="CP012199">
    <property type="protein sequence ID" value="AMG76073.1"/>
    <property type="molecule type" value="Genomic_DNA"/>
</dbReference>
<reference evidence="3 4" key="1">
    <citation type="journal article" date="2016" name="BMC Genomics">
        <title>Genomic analysis of the nitrate-respiring Sphingopyxis granuli (formerly Sphingomonas macrogoltabida) strain TFA.</title>
        <authorList>
            <person name="Garcia-Romero I."/>
            <person name="Perez-Pulido A.J."/>
            <person name="Gonzalez-Flores Y.E."/>
            <person name="Reyes-Ramirez F."/>
            <person name="Santero E."/>
            <person name="Floriano B."/>
        </authorList>
    </citation>
    <scope>NUCLEOTIDE SEQUENCE [LARGE SCALE GENOMIC DNA]</scope>
    <source>
        <strain evidence="3 4">TFA</strain>
    </source>
</reference>
<feature type="compositionally biased region" description="Pro residues" evidence="1">
    <location>
        <begin position="91"/>
        <end position="105"/>
    </location>
</feature>
<gene>
    <name evidence="3" type="ORF">SGRAN_3740</name>
</gene>
<feature type="region of interest" description="Disordered" evidence="1">
    <location>
        <begin position="229"/>
        <end position="298"/>
    </location>
</feature>